<keyword evidence="2" id="KW-1185">Reference proteome</keyword>
<name>A0A0C2G9Z4_9BILA</name>
<evidence type="ECO:0000313" key="1">
    <source>
        <dbReference type="EMBL" id="KIH55729.1"/>
    </source>
</evidence>
<gene>
    <name evidence="1" type="ORF">ANCDUO_14108</name>
</gene>
<protein>
    <submittedName>
        <fullName evidence="1">Uncharacterized protein</fullName>
    </submittedName>
</protein>
<reference evidence="1 2" key="1">
    <citation type="submission" date="2013-12" db="EMBL/GenBank/DDBJ databases">
        <title>Draft genome of the parsitic nematode Ancylostoma duodenale.</title>
        <authorList>
            <person name="Mitreva M."/>
        </authorList>
    </citation>
    <scope>NUCLEOTIDE SEQUENCE [LARGE SCALE GENOMIC DNA]</scope>
    <source>
        <strain evidence="1 2">Zhejiang</strain>
    </source>
</reference>
<organism evidence="1 2">
    <name type="scientific">Ancylostoma duodenale</name>
    <dbReference type="NCBI Taxonomy" id="51022"/>
    <lineage>
        <taxon>Eukaryota</taxon>
        <taxon>Metazoa</taxon>
        <taxon>Ecdysozoa</taxon>
        <taxon>Nematoda</taxon>
        <taxon>Chromadorea</taxon>
        <taxon>Rhabditida</taxon>
        <taxon>Rhabditina</taxon>
        <taxon>Rhabditomorpha</taxon>
        <taxon>Strongyloidea</taxon>
        <taxon>Ancylostomatidae</taxon>
        <taxon>Ancylostomatinae</taxon>
        <taxon>Ancylostoma</taxon>
    </lineage>
</organism>
<evidence type="ECO:0000313" key="2">
    <source>
        <dbReference type="Proteomes" id="UP000054047"/>
    </source>
</evidence>
<accession>A0A0C2G9Z4</accession>
<dbReference type="Proteomes" id="UP000054047">
    <property type="component" value="Unassembled WGS sequence"/>
</dbReference>
<proteinExistence type="predicted"/>
<dbReference type="AlphaFoldDB" id="A0A0C2G9Z4"/>
<dbReference type="EMBL" id="KN736850">
    <property type="protein sequence ID" value="KIH55729.1"/>
    <property type="molecule type" value="Genomic_DNA"/>
</dbReference>
<sequence length="67" mass="7275">MIHLEESNCKDLRSRPTYDKVGPYIVIGSKLHTCTGSPGHGSKFVANTAAGKLEPPAQPVKPNYVHM</sequence>